<keyword evidence="2" id="KW-1185">Reference proteome</keyword>
<name>A0AAD6XN78_9AGAR</name>
<protein>
    <submittedName>
        <fullName evidence="1">Uncharacterized protein</fullName>
    </submittedName>
</protein>
<evidence type="ECO:0000313" key="2">
    <source>
        <dbReference type="Proteomes" id="UP001222325"/>
    </source>
</evidence>
<gene>
    <name evidence="1" type="ORF">B0H15DRAFT_434119</name>
</gene>
<sequence length="257" mass="29075">MALQDREAALKCIKSSFVRTTKSDRFRMFTFPPLPQDAWTSVEKFETLTCQGRKIYKSLINSCLSDPIFDEDKTLLLEGFNCPILLKRFVKETDSLDLASCPFTGLNASESLFVYLGRYSTCEFAWIRLKGCFISIVPSMTKYALKRLQAKRRKDLSVSNPPRTSKVQSREWRKCSKNITSAERRNITTLGVVNSNRRDKQQPGNNIHAVARMLDSCSKVELSGHILMFTGGDHPLPEKAGCEGAEEEVGRQIFEGT</sequence>
<accession>A0AAD6XN78</accession>
<dbReference type="AlphaFoldDB" id="A0AAD6XN78"/>
<organism evidence="1 2">
    <name type="scientific">Mycena belliarum</name>
    <dbReference type="NCBI Taxonomy" id="1033014"/>
    <lineage>
        <taxon>Eukaryota</taxon>
        <taxon>Fungi</taxon>
        <taxon>Dikarya</taxon>
        <taxon>Basidiomycota</taxon>
        <taxon>Agaricomycotina</taxon>
        <taxon>Agaricomycetes</taxon>
        <taxon>Agaricomycetidae</taxon>
        <taxon>Agaricales</taxon>
        <taxon>Marasmiineae</taxon>
        <taxon>Mycenaceae</taxon>
        <taxon>Mycena</taxon>
    </lineage>
</organism>
<evidence type="ECO:0000313" key="1">
    <source>
        <dbReference type="EMBL" id="KAJ7082908.1"/>
    </source>
</evidence>
<comment type="caution">
    <text evidence="1">The sequence shown here is derived from an EMBL/GenBank/DDBJ whole genome shotgun (WGS) entry which is preliminary data.</text>
</comment>
<reference evidence="1" key="1">
    <citation type="submission" date="2023-03" db="EMBL/GenBank/DDBJ databases">
        <title>Massive genome expansion in bonnet fungi (Mycena s.s.) driven by repeated elements and novel gene families across ecological guilds.</title>
        <authorList>
            <consortium name="Lawrence Berkeley National Laboratory"/>
            <person name="Harder C.B."/>
            <person name="Miyauchi S."/>
            <person name="Viragh M."/>
            <person name="Kuo A."/>
            <person name="Thoen E."/>
            <person name="Andreopoulos B."/>
            <person name="Lu D."/>
            <person name="Skrede I."/>
            <person name="Drula E."/>
            <person name="Henrissat B."/>
            <person name="Morin E."/>
            <person name="Kohler A."/>
            <person name="Barry K."/>
            <person name="LaButti K."/>
            <person name="Morin E."/>
            <person name="Salamov A."/>
            <person name="Lipzen A."/>
            <person name="Mereny Z."/>
            <person name="Hegedus B."/>
            <person name="Baldrian P."/>
            <person name="Stursova M."/>
            <person name="Weitz H."/>
            <person name="Taylor A."/>
            <person name="Grigoriev I.V."/>
            <person name="Nagy L.G."/>
            <person name="Martin F."/>
            <person name="Kauserud H."/>
        </authorList>
    </citation>
    <scope>NUCLEOTIDE SEQUENCE</scope>
    <source>
        <strain evidence="1">CBHHK173m</strain>
    </source>
</reference>
<dbReference type="EMBL" id="JARJCN010000043">
    <property type="protein sequence ID" value="KAJ7082908.1"/>
    <property type="molecule type" value="Genomic_DNA"/>
</dbReference>
<proteinExistence type="predicted"/>
<dbReference type="Proteomes" id="UP001222325">
    <property type="component" value="Unassembled WGS sequence"/>
</dbReference>